<keyword evidence="2" id="KW-0479">Metal-binding</keyword>
<sequence length="278" mass="33719">MKKDVGNHLGKQVAKNSYYCHSCEKTIMCKRFKFKHHLYMHGKINARFTCEFCLKEFYLRDAYFRHLMAHKTKKREETNVKQAQKLHFCDVCGKSYIEKRNLIQHFRVHDNTFRPTRIRYSCKVCGIEFCENRVLLGHIRKTHFNLQVKESPHKKKLPNETWVEKVMQSDAYVEMTKLTDNVIVIKKCILTETEKKKIKDNRIVKTIDYESFYSDNKYHKAKDVCRYCKKTMLKKSLANHIRERHLKVRRYKCDTCNSKFNRRYQWTNHTCGRSRRKR</sequence>
<keyword evidence="8" id="KW-0539">Nucleus</keyword>
<feature type="domain" description="C2H2-type" evidence="10">
    <location>
        <begin position="87"/>
        <end position="109"/>
    </location>
</feature>
<evidence type="ECO:0000259" key="10">
    <source>
        <dbReference type="PROSITE" id="PS50157"/>
    </source>
</evidence>
<keyword evidence="3" id="KW-0677">Repeat</keyword>
<evidence type="ECO:0000256" key="6">
    <source>
        <dbReference type="ARBA" id="ARBA00023015"/>
    </source>
</evidence>
<gene>
    <name evidence="11" type="ORF">PARMNEM_LOCUS12291</name>
</gene>
<evidence type="ECO:0000256" key="8">
    <source>
        <dbReference type="ARBA" id="ARBA00023242"/>
    </source>
</evidence>
<dbReference type="EMBL" id="CAVLGL010000087">
    <property type="protein sequence ID" value="CAK1592287.1"/>
    <property type="molecule type" value="Genomic_DNA"/>
</dbReference>
<keyword evidence="4 9" id="KW-0863">Zinc-finger</keyword>
<dbReference type="InterPro" id="IPR036236">
    <property type="entry name" value="Znf_C2H2_sf"/>
</dbReference>
<comment type="subcellular location">
    <subcellularLocation>
        <location evidence="1">Nucleus</location>
    </subcellularLocation>
</comment>
<evidence type="ECO:0000313" key="12">
    <source>
        <dbReference type="Proteomes" id="UP001314205"/>
    </source>
</evidence>
<keyword evidence="7" id="KW-0804">Transcription</keyword>
<keyword evidence="6" id="KW-0805">Transcription regulation</keyword>
<keyword evidence="5" id="KW-0862">Zinc</keyword>
<dbReference type="Pfam" id="PF00096">
    <property type="entry name" value="zf-C2H2"/>
    <property type="match status" value="1"/>
</dbReference>
<accession>A0AAV1LDJ1</accession>
<name>A0AAV1LDJ1_9NEOP</name>
<dbReference type="Proteomes" id="UP001314205">
    <property type="component" value="Unassembled WGS sequence"/>
</dbReference>
<dbReference type="FunFam" id="3.30.160.60:FF:000446">
    <property type="entry name" value="Zinc finger protein"/>
    <property type="match status" value="1"/>
</dbReference>
<comment type="caution">
    <text evidence="11">The sequence shown here is derived from an EMBL/GenBank/DDBJ whole genome shotgun (WGS) entry which is preliminary data.</text>
</comment>
<dbReference type="GO" id="GO:0008270">
    <property type="term" value="F:zinc ion binding"/>
    <property type="evidence" value="ECO:0007669"/>
    <property type="project" value="UniProtKB-KW"/>
</dbReference>
<dbReference type="SMART" id="SM00355">
    <property type="entry name" value="ZnF_C2H2"/>
    <property type="match status" value="5"/>
</dbReference>
<dbReference type="PANTHER" id="PTHR47772:SF1">
    <property type="entry name" value="ZINC FINGER PROTEIN 200"/>
    <property type="match status" value="1"/>
</dbReference>
<evidence type="ECO:0000256" key="9">
    <source>
        <dbReference type="PROSITE-ProRule" id="PRU00042"/>
    </source>
</evidence>
<evidence type="ECO:0000256" key="3">
    <source>
        <dbReference type="ARBA" id="ARBA00022737"/>
    </source>
</evidence>
<evidence type="ECO:0000256" key="4">
    <source>
        <dbReference type="ARBA" id="ARBA00022771"/>
    </source>
</evidence>
<proteinExistence type="predicted"/>
<dbReference type="AlphaFoldDB" id="A0AAV1LDJ1"/>
<organism evidence="11 12">
    <name type="scientific">Parnassius mnemosyne</name>
    <name type="common">clouded apollo</name>
    <dbReference type="NCBI Taxonomy" id="213953"/>
    <lineage>
        <taxon>Eukaryota</taxon>
        <taxon>Metazoa</taxon>
        <taxon>Ecdysozoa</taxon>
        <taxon>Arthropoda</taxon>
        <taxon>Hexapoda</taxon>
        <taxon>Insecta</taxon>
        <taxon>Pterygota</taxon>
        <taxon>Neoptera</taxon>
        <taxon>Endopterygota</taxon>
        <taxon>Lepidoptera</taxon>
        <taxon>Glossata</taxon>
        <taxon>Ditrysia</taxon>
        <taxon>Papilionoidea</taxon>
        <taxon>Papilionidae</taxon>
        <taxon>Parnassiinae</taxon>
        <taxon>Parnassini</taxon>
        <taxon>Parnassius</taxon>
        <taxon>Driopa</taxon>
    </lineage>
</organism>
<evidence type="ECO:0000256" key="5">
    <source>
        <dbReference type="ARBA" id="ARBA00022833"/>
    </source>
</evidence>
<keyword evidence="12" id="KW-1185">Reference proteome</keyword>
<dbReference type="PROSITE" id="PS50157">
    <property type="entry name" value="ZINC_FINGER_C2H2_2"/>
    <property type="match status" value="3"/>
</dbReference>
<feature type="domain" description="C2H2-type" evidence="10">
    <location>
        <begin position="48"/>
        <end position="75"/>
    </location>
</feature>
<reference evidence="11 12" key="1">
    <citation type="submission" date="2023-11" db="EMBL/GenBank/DDBJ databases">
        <authorList>
            <person name="Hedman E."/>
            <person name="Englund M."/>
            <person name="Stromberg M."/>
            <person name="Nyberg Akerstrom W."/>
            <person name="Nylinder S."/>
            <person name="Jareborg N."/>
            <person name="Kallberg Y."/>
            <person name="Kronander E."/>
        </authorList>
    </citation>
    <scope>NUCLEOTIDE SEQUENCE [LARGE SCALE GENOMIC DNA]</scope>
</reference>
<dbReference type="InterPro" id="IPR013087">
    <property type="entry name" value="Znf_C2H2_type"/>
</dbReference>
<dbReference type="GO" id="GO:0005634">
    <property type="term" value="C:nucleus"/>
    <property type="evidence" value="ECO:0007669"/>
    <property type="project" value="UniProtKB-SubCell"/>
</dbReference>
<feature type="domain" description="C2H2-type" evidence="10">
    <location>
        <begin position="120"/>
        <end position="148"/>
    </location>
</feature>
<dbReference type="PANTHER" id="PTHR47772">
    <property type="entry name" value="ZINC FINGER PROTEIN 200"/>
    <property type="match status" value="1"/>
</dbReference>
<evidence type="ECO:0000313" key="11">
    <source>
        <dbReference type="EMBL" id="CAK1592287.1"/>
    </source>
</evidence>
<dbReference type="SUPFAM" id="SSF57667">
    <property type="entry name" value="beta-beta-alpha zinc fingers"/>
    <property type="match status" value="1"/>
</dbReference>
<evidence type="ECO:0000256" key="2">
    <source>
        <dbReference type="ARBA" id="ARBA00022723"/>
    </source>
</evidence>
<dbReference type="Gene3D" id="3.30.160.60">
    <property type="entry name" value="Classic Zinc Finger"/>
    <property type="match status" value="2"/>
</dbReference>
<protein>
    <recommendedName>
        <fullName evidence="10">C2H2-type domain-containing protein</fullName>
    </recommendedName>
</protein>
<evidence type="ECO:0000256" key="1">
    <source>
        <dbReference type="ARBA" id="ARBA00004123"/>
    </source>
</evidence>
<dbReference type="InterPro" id="IPR050636">
    <property type="entry name" value="C2H2-ZF_domain-containing"/>
</dbReference>
<dbReference type="PROSITE" id="PS00028">
    <property type="entry name" value="ZINC_FINGER_C2H2_1"/>
    <property type="match status" value="3"/>
</dbReference>
<evidence type="ECO:0000256" key="7">
    <source>
        <dbReference type="ARBA" id="ARBA00023163"/>
    </source>
</evidence>